<evidence type="ECO:0000256" key="1">
    <source>
        <dbReference type="SAM" id="MobiDB-lite"/>
    </source>
</evidence>
<dbReference type="RefSeq" id="WP_269038312.1">
    <property type="nucleotide sequence ID" value="NZ_CP114040.1"/>
</dbReference>
<sequence length="259" mass="26806">MTKYASIHAALGAALLFSFAACGDDKGTSTDTDSTATMATTEPGTTEPGTTEPGTTEPGTTTTAEPPTTGEPPTTSTTDTTTGDNGFVFPTDPFDAYTQIDRHGAVEAGTAGIAAAQGLGFNMGSDISIRDEYNASNPGEDADGKWLPEITNSVTFFLDAFTDDLEALQLKPATVDIALAQAGPVIVPDTIKYDPSMPTAYPNGRKLTDPVVDITLAAVLLELGPAQPLSLFADLPLNPPANDVPFGAEFPFLAPPHLP</sequence>
<evidence type="ECO:0000313" key="4">
    <source>
        <dbReference type="Proteomes" id="UP001164459"/>
    </source>
</evidence>
<dbReference type="EMBL" id="CP114040">
    <property type="protein sequence ID" value="WAS95970.1"/>
    <property type="molecule type" value="Genomic_DNA"/>
</dbReference>
<keyword evidence="2" id="KW-0732">Signal</keyword>
<feature type="region of interest" description="Disordered" evidence="1">
    <location>
        <begin position="26"/>
        <end position="85"/>
    </location>
</feature>
<name>A0ABY7H9L8_9BACT</name>
<keyword evidence="4" id="KW-1185">Reference proteome</keyword>
<evidence type="ECO:0000256" key="2">
    <source>
        <dbReference type="SAM" id="SignalP"/>
    </source>
</evidence>
<feature type="signal peptide" evidence="2">
    <location>
        <begin position="1"/>
        <end position="20"/>
    </location>
</feature>
<evidence type="ECO:0000313" key="3">
    <source>
        <dbReference type="EMBL" id="WAS95970.1"/>
    </source>
</evidence>
<organism evidence="3 4">
    <name type="scientific">Nannocystis punicea</name>
    <dbReference type="NCBI Taxonomy" id="2995304"/>
    <lineage>
        <taxon>Bacteria</taxon>
        <taxon>Pseudomonadati</taxon>
        <taxon>Myxococcota</taxon>
        <taxon>Polyangia</taxon>
        <taxon>Nannocystales</taxon>
        <taxon>Nannocystaceae</taxon>
        <taxon>Nannocystis</taxon>
    </lineage>
</organism>
<gene>
    <name evidence="3" type="ORF">O0S08_07375</name>
</gene>
<feature type="compositionally biased region" description="Low complexity" evidence="1">
    <location>
        <begin position="29"/>
        <end position="83"/>
    </location>
</feature>
<feature type="chain" id="PRO_5046015576" description="DUF4331 domain-containing protein" evidence="2">
    <location>
        <begin position="21"/>
        <end position="259"/>
    </location>
</feature>
<evidence type="ECO:0008006" key="5">
    <source>
        <dbReference type="Google" id="ProtNLM"/>
    </source>
</evidence>
<accession>A0ABY7H9L8</accession>
<proteinExistence type="predicted"/>
<protein>
    <recommendedName>
        <fullName evidence="5">DUF4331 domain-containing protein</fullName>
    </recommendedName>
</protein>
<dbReference type="PROSITE" id="PS51257">
    <property type="entry name" value="PROKAR_LIPOPROTEIN"/>
    <property type="match status" value="1"/>
</dbReference>
<dbReference type="Proteomes" id="UP001164459">
    <property type="component" value="Chromosome"/>
</dbReference>
<reference evidence="3" key="1">
    <citation type="submission" date="2022-11" db="EMBL/GenBank/DDBJ databases">
        <title>Minimal conservation of predation-associated metabolite biosynthetic gene clusters underscores biosynthetic potential of Myxococcota including descriptions for ten novel species: Archangium lansinium sp. nov., Myxococcus landrumus sp. nov., Nannocystis bai.</title>
        <authorList>
            <person name="Ahearne A."/>
            <person name="Stevens C."/>
            <person name="Dowd S."/>
        </authorList>
    </citation>
    <scope>NUCLEOTIDE SEQUENCE</scope>
    <source>
        <strain evidence="3">Fl3</strain>
    </source>
</reference>